<evidence type="ECO:0000313" key="3">
    <source>
        <dbReference type="Proteomes" id="UP000267900"/>
    </source>
</evidence>
<dbReference type="Gene3D" id="1.20.1260.10">
    <property type="match status" value="1"/>
</dbReference>
<feature type="domain" description="Iminophenyl-pyruvate dimer synthase" evidence="1">
    <location>
        <begin position="28"/>
        <end position="245"/>
    </location>
</feature>
<dbReference type="Pfam" id="PF12902">
    <property type="entry name" value="Ferritin-like"/>
    <property type="match status" value="1"/>
</dbReference>
<gene>
    <name evidence="2" type="ORF">EKH77_03710</name>
</gene>
<evidence type="ECO:0000313" key="2">
    <source>
        <dbReference type="EMBL" id="AZQ70437.1"/>
    </source>
</evidence>
<dbReference type="Proteomes" id="UP000267900">
    <property type="component" value="Chromosome"/>
</dbReference>
<dbReference type="EMBL" id="CP034587">
    <property type="protein sequence ID" value="AZQ70437.1"/>
    <property type="molecule type" value="Genomic_DNA"/>
</dbReference>
<dbReference type="PANTHER" id="PTHR34400:SF4">
    <property type="entry name" value="MEMBRANE PROTEIN"/>
    <property type="match status" value="1"/>
</dbReference>
<dbReference type="InterPro" id="IPR026820">
    <property type="entry name" value="VioB/RebD_dom"/>
</dbReference>
<reference evidence="2 3" key="1">
    <citation type="submission" date="2018-12" db="EMBL/GenBank/DDBJ databases">
        <title>The whole draft genome of Streptomyce luteoverticillatus CGMCC 15060.</title>
        <authorList>
            <person name="Feng Z."/>
            <person name="Chen G."/>
            <person name="Zhang J."/>
            <person name="Zhu H."/>
            <person name="Yu X."/>
            <person name="Zhang W."/>
            <person name="Zhang X."/>
        </authorList>
    </citation>
    <scope>NUCLEOTIDE SEQUENCE [LARGE SCALE GENOMIC DNA]</scope>
    <source>
        <strain evidence="2 3">CGMCC 15060</strain>
    </source>
</reference>
<proteinExistence type="predicted"/>
<organism evidence="2 3">
    <name type="scientific">Streptomyces luteoverticillatus</name>
    <name type="common">Streptoverticillium luteoverticillatus</name>
    <dbReference type="NCBI Taxonomy" id="66425"/>
    <lineage>
        <taxon>Bacteria</taxon>
        <taxon>Bacillati</taxon>
        <taxon>Actinomycetota</taxon>
        <taxon>Actinomycetes</taxon>
        <taxon>Kitasatosporales</taxon>
        <taxon>Streptomycetaceae</taxon>
        <taxon>Streptomyces</taxon>
    </lineage>
</organism>
<name>A0A3Q9FUF5_STRLT</name>
<dbReference type="PANTHER" id="PTHR34400">
    <property type="match status" value="1"/>
</dbReference>
<dbReference type="OrthoDB" id="9800162at2"/>
<keyword evidence="3" id="KW-1185">Reference proteome</keyword>
<dbReference type="AlphaFoldDB" id="A0A3Q9FUF5"/>
<evidence type="ECO:0000259" key="1">
    <source>
        <dbReference type="Pfam" id="PF12902"/>
    </source>
</evidence>
<protein>
    <recommendedName>
        <fullName evidence="1">Iminophenyl-pyruvate dimer synthase domain-containing protein</fullName>
    </recommendedName>
</protein>
<sequence>MTVMLSPAVLPEPPFRVPRDRADLQLFLQAALTLEHLTIPPYLTAMHTMRAGTNRPAFFVIRSVVLEEMLHMTLVANLLNAVGGRPLVAHSRFVSAYPARLPFSRDDVTVALRHFGVEALETFLAVERPAYVAEPPGHPSVREDDGWTSVGQFYRTIREGVLRLTDELGERELFRGDPARQVGPRDFYNSGGEAFPVTDLASALTALRVITEQGEGADRTVFDSDDRLFGEARQPAHYFRFDEILRQRSYGPHDTPATGPTGPALAVTWHDVQPIDPAARVADYPPGGEVRRAADRFDDVYALLLCVLERAFTGDPGALRRTVPTMLELRDLAGWLCRNPHPDPERRARGLFASPTYEITNSRLARARSELAG</sequence>
<dbReference type="RefSeq" id="WP_126913002.1">
    <property type="nucleotide sequence ID" value="NZ_CP034587.1"/>
</dbReference>
<dbReference type="InterPro" id="IPR012347">
    <property type="entry name" value="Ferritin-like"/>
</dbReference>
<accession>A0A3Q9FUF5</accession>